<dbReference type="InterPro" id="IPR016007">
    <property type="entry name" value="Alpha_rhamnosid"/>
</dbReference>
<comment type="catalytic activity">
    <reaction evidence="1">
        <text>Hydrolysis of terminal non-reducing alpha-L-rhamnose residues in alpha-L-rhamnosides.</text>
        <dbReference type="EC" id="3.2.1.40"/>
    </reaction>
</comment>
<dbReference type="GO" id="GO:0005975">
    <property type="term" value="P:carbohydrate metabolic process"/>
    <property type="evidence" value="ECO:0007669"/>
    <property type="project" value="InterPro"/>
</dbReference>
<evidence type="ECO:0000256" key="3">
    <source>
        <dbReference type="ARBA" id="ARBA00022801"/>
    </source>
</evidence>
<sequence>MKLEALKINGVPEPLGFALPHVELSFKVRDTESKKAKQIEVRLLDAEGRILTEREGADLDPACVELEAKLSPRSAYQAHVSVAGDAGDSAEAACVFETGKMDEPWTADWIAAPKGEDCHPLLRRRFTVRPGLVRARLYATGLGLFEAYLNGEKLGEEYLLPGVTNYETRLQVITFRADTLREGENELSFLLGKGWYMGVFGLENQAENYGGRMAVIGELHLDYADGSHDCLKTDGSFTWTPSPIVDSGIYYGETVDRSLTPGKEKPVEVLTEPENDPATKNLFKSHLTDRLSLPITVAERLPVREILHTPAGETVLDFGQNFAGFPEFDADFPAGTTITLDFGEILQQGNFYNKNYRDARSRFDYVSGGQAETVRPHFTFFGFRYVRVSGWVGELKKESFRGCVLSSDLERIGFIKTGNAKLNRLYENTLWGQKSNFIDMPTDCPQRSERLGWTGDAQIFAPTAGYHCDTRAFYRKFEQDLMDEQAFLHGRDPQLCAQYRHKDDAASAWGDAGAFLPMAVFRAFGDLGGLRFAYPMIKGWVDYMDRMDTRRHYSFDPPFQFGDWLGLDGPSETSYKGGTDDRFVGAAYYHHSAFLAAKAAAALGEKEDAARFENLAEQSRREILNEYFTPNGRFALDTQAAYVVALKFGLWRDRERLVSQFAERLKKDGYRIRCGFLGAPLLCTVLAENGMTELAYDFLLQEGFPSWLYAVNLGATTVWERWNSVGPDGTISDTGMNSLNHYAYGSVMEFLYAYGAGIRPACPGFRKAILAPEPDARLGYLHASYDSASGRYVCNTRICPDGMLEVHVEIPFGCEAELRLPRSGREPERLLAGNYDYRYMPERDYRKTFDENTPLRTLAQNEDAMAILLRLTPALGGMAAENNPEFSNGGLADFRGMGFLPVEPEKLEQAIAELKELIVWKE</sequence>
<dbReference type="EMBL" id="JQ303343">
    <property type="protein sequence ID" value="AFN57707.1"/>
    <property type="molecule type" value="Genomic_DNA"/>
</dbReference>
<evidence type="ECO:0000259" key="7">
    <source>
        <dbReference type="Pfam" id="PF17390"/>
    </source>
</evidence>
<dbReference type="PANTHER" id="PTHR33307">
    <property type="entry name" value="ALPHA-RHAMNOSIDASE (EUROFUNG)"/>
    <property type="match status" value="1"/>
</dbReference>
<evidence type="ECO:0000259" key="6">
    <source>
        <dbReference type="Pfam" id="PF17389"/>
    </source>
</evidence>
<accession>I6YXH2</accession>
<feature type="domain" description="Alpha-L-rhamnosidase C-terminal" evidence="7">
    <location>
        <begin position="757"/>
        <end position="826"/>
    </location>
</feature>
<dbReference type="Pfam" id="PF08531">
    <property type="entry name" value="Bac_rhamnosid_N"/>
    <property type="match status" value="1"/>
</dbReference>
<evidence type="ECO:0000313" key="8">
    <source>
        <dbReference type="EMBL" id="AFN57707.1"/>
    </source>
</evidence>
<protein>
    <recommendedName>
        <fullName evidence="2">alpha-L-rhamnosidase</fullName>
        <ecNumber evidence="2">3.2.1.40</ecNumber>
    </recommendedName>
</protein>
<dbReference type="Gene3D" id="2.60.420.10">
    <property type="entry name" value="Maltose phosphorylase, domain 3"/>
    <property type="match status" value="1"/>
</dbReference>
<evidence type="ECO:0000259" key="4">
    <source>
        <dbReference type="Pfam" id="PF05592"/>
    </source>
</evidence>
<dbReference type="Gene3D" id="2.60.120.260">
    <property type="entry name" value="Galactose-binding domain-like"/>
    <property type="match status" value="2"/>
</dbReference>
<dbReference type="Pfam" id="PF05592">
    <property type="entry name" value="Bac_rhamnosid"/>
    <property type="match status" value="1"/>
</dbReference>
<dbReference type="Pfam" id="PF17389">
    <property type="entry name" value="Bac_rhamnosid6H"/>
    <property type="match status" value="1"/>
</dbReference>
<name>I6YXH2_9BACT</name>
<dbReference type="SUPFAM" id="SSF48208">
    <property type="entry name" value="Six-hairpin glycosidases"/>
    <property type="match status" value="1"/>
</dbReference>
<reference evidence="8" key="1">
    <citation type="journal article" date="2012" name="PLoS ONE">
        <title>Functional metagenomics unveils a multifunctional glycosyl hydrolase from the family 43 catalysing the breakdown of plant polymers in the calf rumen.</title>
        <authorList>
            <person name="Ferrer M."/>
            <person name="Ghazi A."/>
            <person name="Beloqui A."/>
            <person name="Vieites J.M."/>
            <person name="Lopez-Cortes N."/>
            <person name="Marin-Navarro J."/>
            <person name="Nechitaylo T.Y."/>
            <person name="Guazzaroni M.E."/>
            <person name="Polaina J."/>
            <person name="Waliczek A."/>
            <person name="Chernikova T.N."/>
            <person name="Reva O.N."/>
            <person name="Golyshina O.V."/>
            <person name="Golyshin P.N."/>
        </authorList>
    </citation>
    <scope>NUCLEOTIDE SEQUENCE</scope>
</reference>
<dbReference type="PANTHER" id="PTHR33307:SF6">
    <property type="entry name" value="ALPHA-RHAMNOSIDASE (EUROFUNG)-RELATED"/>
    <property type="match status" value="1"/>
</dbReference>
<proteinExistence type="predicted"/>
<dbReference type="InterPro" id="IPR012341">
    <property type="entry name" value="6hp_glycosidase-like_sf"/>
</dbReference>
<dbReference type="InterPro" id="IPR008902">
    <property type="entry name" value="Rhamnosid_concanavalin"/>
</dbReference>
<keyword evidence="3" id="KW-0378">Hydrolase</keyword>
<dbReference type="GO" id="GO:0030596">
    <property type="term" value="F:alpha-L-rhamnosidase activity"/>
    <property type="evidence" value="ECO:0007669"/>
    <property type="project" value="UniProtKB-EC"/>
</dbReference>
<dbReference type="AlphaFoldDB" id="I6YXH2"/>
<dbReference type="InterPro" id="IPR035396">
    <property type="entry name" value="Bac_rhamnosid6H"/>
</dbReference>
<evidence type="ECO:0000256" key="1">
    <source>
        <dbReference type="ARBA" id="ARBA00001445"/>
    </source>
</evidence>
<organism evidence="8">
    <name type="scientific">uncultured bacterium r_08</name>
    <dbReference type="NCBI Taxonomy" id="1132282"/>
    <lineage>
        <taxon>Bacteria</taxon>
        <taxon>environmental samples</taxon>
    </lineage>
</organism>
<dbReference type="InterPro" id="IPR013737">
    <property type="entry name" value="Bac_rhamnosid_N"/>
</dbReference>
<dbReference type="Gene3D" id="1.50.10.10">
    <property type="match status" value="1"/>
</dbReference>
<dbReference type="EC" id="3.2.1.40" evidence="2"/>
<feature type="domain" description="Alpha-L-rhamnosidase concanavalin-like" evidence="4">
    <location>
        <begin position="308"/>
        <end position="405"/>
    </location>
</feature>
<feature type="domain" description="Alpha-L-rhamnosidase six-hairpin glycosidase" evidence="6">
    <location>
        <begin position="411"/>
        <end position="753"/>
    </location>
</feature>
<evidence type="ECO:0000256" key="2">
    <source>
        <dbReference type="ARBA" id="ARBA00012652"/>
    </source>
</evidence>
<dbReference type="InterPro" id="IPR008928">
    <property type="entry name" value="6-hairpin_glycosidase_sf"/>
</dbReference>
<dbReference type="Pfam" id="PF17390">
    <property type="entry name" value="Bac_rhamnosid_C"/>
    <property type="match status" value="1"/>
</dbReference>
<evidence type="ECO:0000259" key="5">
    <source>
        <dbReference type="Pfam" id="PF08531"/>
    </source>
</evidence>
<feature type="domain" description="Bacterial alpha-L-rhamnosidase N-terminal" evidence="5">
    <location>
        <begin position="133"/>
        <end position="295"/>
    </location>
</feature>
<dbReference type="InterPro" id="IPR035398">
    <property type="entry name" value="Bac_rhamnosid_C"/>
</dbReference>